<proteinExistence type="predicted"/>
<dbReference type="AlphaFoldDB" id="A0A9Q3E6E8"/>
<organism evidence="2 3">
    <name type="scientific">Austropuccinia psidii MF-1</name>
    <dbReference type="NCBI Taxonomy" id="1389203"/>
    <lineage>
        <taxon>Eukaryota</taxon>
        <taxon>Fungi</taxon>
        <taxon>Dikarya</taxon>
        <taxon>Basidiomycota</taxon>
        <taxon>Pucciniomycotina</taxon>
        <taxon>Pucciniomycetes</taxon>
        <taxon>Pucciniales</taxon>
        <taxon>Sphaerophragmiaceae</taxon>
        <taxon>Austropuccinia</taxon>
    </lineage>
</organism>
<evidence type="ECO:0000256" key="1">
    <source>
        <dbReference type="SAM" id="MobiDB-lite"/>
    </source>
</evidence>
<name>A0A9Q3E6E8_9BASI</name>
<feature type="region of interest" description="Disordered" evidence="1">
    <location>
        <begin position="1"/>
        <end position="46"/>
    </location>
</feature>
<evidence type="ECO:0000313" key="2">
    <source>
        <dbReference type="EMBL" id="MBW0516766.1"/>
    </source>
</evidence>
<keyword evidence="3" id="KW-1185">Reference proteome</keyword>
<evidence type="ECO:0000313" key="3">
    <source>
        <dbReference type="Proteomes" id="UP000765509"/>
    </source>
</evidence>
<accession>A0A9Q3E6E8</accession>
<gene>
    <name evidence="2" type="ORF">O181_056481</name>
</gene>
<dbReference type="Proteomes" id="UP000765509">
    <property type="component" value="Unassembled WGS sequence"/>
</dbReference>
<reference evidence="2" key="1">
    <citation type="submission" date="2021-03" db="EMBL/GenBank/DDBJ databases">
        <title>Draft genome sequence of rust myrtle Austropuccinia psidii MF-1, a brazilian biotype.</title>
        <authorList>
            <person name="Quecine M.C."/>
            <person name="Pachon D.M.R."/>
            <person name="Bonatelli M.L."/>
            <person name="Correr F.H."/>
            <person name="Franceschini L.M."/>
            <person name="Leite T.F."/>
            <person name="Margarido G.R.A."/>
            <person name="Almeida C.A."/>
            <person name="Ferrarezi J.A."/>
            <person name="Labate C.A."/>
        </authorList>
    </citation>
    <scope>NUCLEOTIDE SEQUENCE</scope>
    <source>
        <strain evidence="2">MF-1</strain>
    </source>
</reference>
<feature type="compositionally biased region" description="Basic residues" evidence="1">
    <location>
        <begin position="1"/>
        <end position="13"/>
    </location>
</feature>
<protein>
    <submittedName>
        <fullName evidence="2">Uncharacterized protein</fullName>
    </submittedName>
</protein>
<dbReference type="EMBL" id="AVOT02025473">
    <property type="protein sequence ID" value="MBW0516766.1"/>
    <property type="molecule type" value="Genomic_DNA"/>
</dbReference>
<comment type="caution">
    <text evidence="2">The sequence shown here is derived from an EMBL/GenBank/DDBJ whole genome shotgun (WGS) entry which is preliminary data.</text>
</comment>
<dbReference type="OrthoDB" id="2506366at2759"/>
<sequence length="117" mass="13075">MERAAKTHGKKTKSSQFSSEPITGDAKTERILRPQKSSPSPNPKTFATATQATLQRAARFSKMLHITTPTQQPERVTLPTRRVVKMKANNYNLSFNGNELEDFIKRAESIASIEGEN</sequence>